<evidence type="ECO:0000256" key="4">
    <source>
        <dbReference type="PROSITE-ProRule" id="PRU00433"/>
    </source>
</evidence>
<dbReference type="PROSITE" id="PS51007">
    <property type="entry name" value="CYTC"/>
    <property type="match status" value="1"/>
</dbReference>
<dbReference type="Proteomes" id="UP000245916">
    <property type="component" value="Unassembled WGS sequence"/>
</dbReference>
<dbReference type="InterPro" id="IPR036909">
    <property type="entry name" value="Cyt_c-like_dom_sf"/>
</dbReference>
<keyword evidence="2 4" id="KW-0479">Metal-binding</keyword>
<accession>A0A2U2J6H0</accession>
<keyword evidence="8" id="KW-1185">Reference proteome</keyword>
<organism evidence="7 8">
    <name type="scientific">Allosphingosinicella humi</name>
    <dbReference type="NCBI Taxonomy" id="2068657"/>
    <lineage>
        <taxon>Bacteria</taxon>
        <taxon>Pseudomonadati</taxon>
        <taxon>Pseudomonadota</taxon>
        <taxon>Alphaproteobacteria</taxon>
        <taxon>Sphingomonadales</taxon>
        <taxon>Sphingomonadaceae</taxon>
        <taxon>Allosphingosinicella</taxon>
    </lineage>
</organism>
<dbReference type="InterPro" id="IPR009056">
    <property type="entry name" value="Cyt_c-like_dom"/>
</dbReference>
<evidence type="ECO:0000259" key="6">
    <source>
        <dbReference type="PROSITE" id="PS51007"/>
    </source>
</evidence>
<feature type="signal peptide" evidence="5">
    <location>
        <begin position="1"/>
        <end position="15"/>
    </location>
</feature>
<dbReference type="GO" id="GO:0020037">
    <property type="term" value="F:heme binding"/>
    <property type="evidence" value="ECO:0007669"/>
    <property type="project" value="InterPro"/>
</dbReference>
<dbReference type="AlphaFoldDB" id="A0A2U2J6H0"/>
<dbReference type="Gene3D" id="1.10.760.10">
    <property type="entry name" value="Cytochrome c-like domain"/>
    <property type="match status" value="1"/>
</dbReference>
<feature type="chain" id="PRO_5015669308" description="Cytochrome c domain-containing protein" evidence="5">
    <location>
        <begin position="16"/>
        <end position="119"/>
    </location>
</feature>
<evidence type="ECO:0000256" key="1">
    <source>
        <dbReference type="ARBA" id="ARBA00022617"/>
    </source>
</evidence>
<dbReference type="GO" id="GO:0009055">
    <property type="term" value="F:electron transfer activity"/>
    <property type="evidence" value="ECO:0007669"/>
    <property type="project" value="InterPro"/>
</dbReference>
<evidence type="ECO:0000313" key="7">
    <source>
        <dbReference type="EMBL" id="PWG03939.1"/>
    </source>
</evidence>
<evidence type="ECO:0000313" key="8">
    <source>
        <dbReference type="Proteomes" id="UP000245916"/>
    </source>
</evidence>
<keyword evidence="5" id="KW-0732">Signal</keyword>
<reference evidence="7 8" key="1">
    <citation type="submission" date="2018-05" db="EMBL/GenBank/DDBJ databases">
        <title>Genome of Sphingosinicella humi QZX222.</title>
        <authorList>
            <person name="Qiao Z."/>
            <person name="Wang G."/>
        </authorList>
    </citation>
    <scope>NUCLEOTIDE SEQUENCE [LARGE SCALE GENOMIC DNA]</scope>
    <source>
        <strain evidence="7 8">QZX222</strain>
    </source>
</reference>
<gene>
    <name evidence="7" type="ORF">DF286_09235</name>
</gene>
<evidence type="ECO:0000256" key="2">
    <source>
        <dbReference type="ARBA" id="ARBA00022723"/>
    </source>
</evidence>
<evidence type="ECO:0000256" key="3">
    <source>
        <dbReference type="ARBA" id="ARBA00023004"/>
    </source>
</evidence>
<name>A0A2U2J6H0_9SPHN</name>
<protein>
    <recommendedName>
        <fullName evidence="6">Cytochrome c domain-containing protein</fullName>
    </recommendedName>
</protein>
<dbReference type="SUPFAM" id="SSF46626">
    <property type="entry name" value="Cytochrome c"/>
    <property type="match status" value="1"/>
</dbReference>
<dbReference type="OrthoDB" id="7596428at2"/>
<keyword evidence="3 4" id="KW-0408">Iron</keyword>
<sequence length="119" mass="13030">MLKPASLFCFPLLLAACQPLPSVEPAPSATAVEGGAFAEASCAECHAVGRYGISRISNAPPFPVIVNQEGVTAETLSYWLEGAHNYPREMDFYLREREVDGLVAYMLTLQDPNFRRPPD</sequence>
<dbReference type="GO" id="GO:0046872">
    <property type="term" value="F:metal ion binding"/>
    <property type="evidence" value="ECO:0007669"/>
    <property type="project" value="UniProtKB-KW"/>
</dbReference>
<dbReference type="EMBL" id="QFFF01000001">
    <property type="protein sequence ID" value="PWG03939.1"/>
    <property type="molecule type" value="Genomic_DNA"/>
</dbReference>
<comment type="caution">
    <text evidence="7">The sequence shown here is derived from an EMBL/GenBank/DDBJ whole genome shotgun (WGS) entry which is preliminary data.</text>
</comment>
<proteinExistence type="predicted"/>
<dbReference type="PROSITE" id="PS51257">
    <property type="entry name" value="PROKAR_LIPOPROTEIN"/>
    <property type="match status" value="1"/>
</dbReference>
<evidence type="ECO:0000256" key="5">
    <source>
        <dbReference type="SAM" id="SignalP"/>
    </source>
</evidence>
<keyword evidence="1 4" id="KW-0349">Heme</keyword>
<feature type="domain" description="Cytochrome c" evidence="6">
    <location>
        <begin position="29"/>
        <end position="110"/>
    </location>
</feature>